<dbReference type="OrthoDB" id="9772751at2"/>
<keyword evidence="3" id="KW-0489">Methyltransferase</keyword>
<dbReference type="KEGG" id="glt:GlitD10_1081"/>
<dbReference type="PANTHER" id="PTHR44068:SF11">
    <property type="entry name" value="GERANYL DIPHOSPHATE 2-C-METHYLTRANSFERASE"/>
    <property type="match status" value="1"/>
</dbReference>
<dbReference type="Pfam" id="PF08241">
    <property type="entry name" value="Methyltransf_11"/>
    <property type="match status" value="1"/>
</dbReference>
<name>A0A1J0ABX4_9CYAN</name>
<proteinExistence type="predicted"/>
<evidence type="ECO:0000313" key="3">
    <source>
        <dbReference type="EMBL" id="APB33401.1"/>
    </source>
</evidence>
<dbReference type="Gene3D" id="3.40.50.150">
    <property type="entry name" value="Vaccinia Virus protein VP39"/>
    <property type="match status" value="1"/>
</dbReference>
<dbReference type="GO" id="GO:0008757">
    <property type="term" value="F:S-adenosylmethionine-dependent methyltransferase activity"/>
    <property type="evidence" value="ECO:0007669"/>
    <property type="project" value="InterPro"/>
</dbReference>
<dbReference type="GO" id="GO:0032259">
    <property type="term" value="P:methylation"/>
    <property type="evidence" value="ECO:0007669"/>
    <property type="project" value="UniProtKB-KW"/>
</dbReference>
<dbReference type="SUPFAM" id="SSF53335">
    <property type="entry name" value="S-adenosyl-L-methionine-dependent methyltransferases"/>
    <property type="match status" value="1"/>
</dbReference>
<sequence>MTRMYQYRLPFLRGELADLPERLTLKDLMPLDHYHYCGTAAIDLAIERLKVTPESQILDIGAGVGGTARYLAQRVGCPVTGLELQPQLCQMAGELTERTGLSERVKFIQGDILEGITGQFDAWLSLLVFLHIPERKTLFSQCAAVLKPGGRFYIEDYVQLQPLNPKEQGTLAQMVACPELPFIPAYQQHLEQAGFGHIAWENVTPLWQDWVQQRLMQFQHKQEHYRQKHGDDLVQSYLNFYQAVADLFSGGNLGGVRMWGQLLP</sequence>
<evidence type="ECO:0000313" key="4">
    <source>
        <dbReference type="Proteomes" id="UP000180235"/>
    </source>
</evidence>
<accession>A0A1J0ABX4</accession>
<evidence type="ECO:0000256" key="1">
    <source>
        <dbReference type="ARBA" id="ARBA00022679"/>
    </source>
</evidence>
<dbReference type="EMBL" id="CP017675">
    <property type="protein sequence ID" value="APB33401.1"/>
    <property type="molecule type" value="Genomic_DNA"/>
</dbReference>
<dbReference type="InterPro" id="IPR013216">
    <property type="entry name" value="Methyltransf_11"/>
</dbReference>
<keyword evidence="1 3" id="KW-0808">Transferase</keyword>
<gene>
    <name evidence="3" type="ORF">GlitD10_1081</name>
</gene>
<keyword evidence="4" id="KW-1185">Reference proteome</keyword>
<dbReference type="CDD" id="cd02440">
    <property type="entry name" value="AdoMet_MTases"/>
    <property type="match status" value="1"/>
</dbReference>
<dbReference type="PANTHER" id="PTHR44068">
    <property type="entry name" value="ZGC:194242"/>
    <property type="match status" value="1"/>
</dbReference>
<evidence type="ECO:0000259" key="2">
    <source>
        <dbReference type="Pfam" id="PF08241"/>
    </source>
</evidence>
<dbReference type="InterPro" id="IPR029063">
    <property type="entry name" value="SAM-dependent_MTases_sf"/>
</dbReference>
<dbReference type="Proteomes" id="UP000180235">
    <property type="component" value="Chromosome"/>
</dbReference>
<protein>
    <submittedName>
        <fullName evidence="3">Cyclopropane fatty acid synthase/methyltransferase</fullName>
    </submittedName>
</protein>
<dbReference type="STRING" id="1188229.GlitD10_1081"/>
<organism evidence="3 4">
    <name type="scientific">Gloeomargarita lithophora Alchichica-D10</name>
    <dbReference type="NCBI Taxonomy" id="1188229"/>
    <lineage>
        <taxon>Bacteria</taxon>
        <taxon>Bacillati</taxon>
        <taxon>Cyanobacteriota</taxon>
        <taxon>Cyanophyceae</taxon>
        <taxon>Gloeomargaritales</taxon>
        <taxon>Gloeomargaritaceae</taxon>
        <taxon>Gloeomargarita</taxon>
    </lineage>
</organism>
<dbReference type="AlphaFoldDB" id="A0A1J0ABX4"/>
<dbReference type="InterPro" id="IPR050447">
    <property type="entry name" value="Erg6_SMT_methyltransf"/>
</dbReference>
<feature type="domain" description="Methyltransferase type 11" evidence="2">
    <location>
        <begin position="58"/>
        <end position="154"/>
    </location>
</feature>
<reference evidence="3 4" key="1">
    <citation type="submission" date="2016-10" db="EMBL/GenBank/DDBJ databases">
        <title>Description of Gloeomargarita lithophora gen. nov., sp. nov., a thylakoid-bearing basal-branching cyanobacterium with intracellular carbonates, and proposal for Gloeomargaritales ord. nov.</title>
        <authorList>
            <person name="Moreira D."/>
            <person name="Tavera R."/>
            <person name="Benzerara K."/>
            <person name="Skouri-Panet F."/>
            <person name="Couradeau E."/>
            <person name="Gerard E."/>
            <person name="Loussert C."/>
            <person name="Novelo E."/>
            <person name="Zivanovic Y."/>
            <person name="Lopez-Garcia P."/>
        </authorList>
    </citation>
    <scope>NUCLEOTIDE SEQUENCE [LARGE SCALE GENOMIC DNA]</scope>
    <source>
        <strain evidence="3 4">D10</strain>
    </source>
</reference>